<evidence type="ECO:0000256" key="1">
    <source>
        <dbReference type="SAM" id="Phobius"/>
    </source>
</evidence>
<keyword evidence="1" id="KW-0472">Membrane</keyword>
<reference evidence="2 3" key="1">
    <citation type="journal article" date="2021" name="Hortic Res">
        <title>Chromosome-scale assembly of the Dendrobium chrysotoxum genome enhances the understanding of orchid evolution.</title>
        <authorList>
            <person name="Zhang Y."/>
            <person name="Zhang G.Q."/>
            <person name="Zhang D."/>
            <person name="Liu X.D."/>
            <person name="Xu X.Y."/>
            <person name="Sun W.H."/>
            <person name="Yu X."/>
            <person name="Zhu X."/>
            <person name="Wang Z.W."/>
            <person name="Zhao X."/>
            <person name="Zhong W.Y."/>
            <person name="Chen H."/>
            <person name="Yin W.L."/>
            <person name="Huang T."/>
            <person name="Niu S.C."/>
            <person name="Liu Z.J."/>
        </authorList>
    </citation>
    <scope>NUCLEOTIDE SEQUENCE [LARGE SCALE GENOMIC DNA]</scope>
    <source>
        <strain evidence="2">Lindl</strain>
    </source>
</reference>
<feature type="transmembrane region" description="Helical" evidence="1">
    <location>
        <begin position="20"/>
        <end position="38"/>
    </location>
</feature>
<organism evidence="2 3">
    <name type="scientific">Dendrobium chrysotoxum</name>
    <name type="common">Orchid</name>
    <dbReference type="NCBI Taxonomy" id="161865"/>
    <lineage>
        <taxon>Eukaryota</taxon>
        <taxon>Viridiplantae</taxon>
        <taxon>Streptophyta</taxon>
        <taxon>Embryophyta</taxon>
        <taxon>Tracheophyta</taxon>
        <taxon>Spermatophyta</taxon>
        <taxon>Magnoliopsida</taxon>
        <taxon>Liliopsida</taxon>
        <taxon>Asparagales</taxon>
        <taxon>Orchidaceae</taxon>
        <taxon>Epidendroideae</taxon>
        <taxon>Malaxideae</taxon>
        <taxon>Dendrobiinae</taxon>
        <taxon>Dendrobium</taxon>
    </lineage>
</organism>
<proteinExistence type="predicted"/>
<accession>A0AAV7HMP1</accession>
<comment type="caution">
    <text evidence="2">The sequence shown here is derived from an EMBL/GenBank/DDBJ whole genome shotgun (WGS) entry which is preliminary data.</text>
</comment>
<name>A0AAV7HMP1_DENCH</name>
<evidence type="ECO:0000313" key="3">
    <source>
        <dbReference type="Proteomes" id="UP000775213"/>
    </source>
</evidence>
<sequence>MEEALVMEEAVHMYMEAAPMDMVAVVVVVIDPWAIAIMEVDKVAVVDSMAEEAMAMAMVVVPASYLAMLVDMVVLSTVVMAAAAVGDEGAVIIPMEDKI</sequence>
<keyword evidence="1" id="KW-1133">Transmembrane helix</keyword>
<evidence type="ECO:0000313" key="2">
    <source>
        <dbReference type="EMBL" id="KAH0469333.1"/>
    </source>
</evidence>
<dbReference type="Proteomes" id="UP000775213">
    <property type="component" value="Unassembled WGS sequence"/>
</dbReference>
<gene>
    <name evidence="2" type="ORF">IEQ34_000891</name>
</gene>
<dbReference type="EMBL" id="JAGFBR010000002">
    <property type="protein sequence ID" value="KAH0469333.1"/>
    <property type="molecule type" value="Genomic_DNA"/>
</dbReference>
<protein>
    <submittedName>
        <fullName evidence="2">Uncharacterized protein</fullName>
    </submittedName>
</protein>
<keyword evidence="3" id="KW-1185">Reference proteome</keyword>
<dbReference type="AlphaFoldDB" id="A0AAV7HMP1"/>
<keyword evidence="1" id="KW-0812">Transmembrane</keyword>
<feature type="transmembrane region" description="Helical" evidence="1">
    <location>
        <begin position="59"/>
        <end position="85"/>
    </location>
</feature>